<name>A0AAV7UFT5_PLEWA</name>
<dbReference type="AlphaFoldDB" id="A0AAV7UFT5"/>
<comment type="caution">
    <text evidence="2">The sequence shown here is derived from an EMBL/GenBank/DDBJ whole genome shotgun (WGS) entry which is preliminary data.</text>
</comment>
<feature type="region of interest" description="Disordered" evidence="1">
    <location>
        <begin position="1"/>
        <end position="91"/>
    </location>
</feature>
<evidence type="ECO:0000256" key="1">
    <source>
        <dbReference type="SAM" id="MobiDB-lite"/>
    </source>
</evidence>
<feature type="compositionally biased region" description="Polar residues" evidence="1">
    <location>
        <begin position="81"/>
        <end position="91"/>
    </location>
</feature>
<organism evidence="2 3">
    <name type="scientific">Pleurodeles waltl</name>
    <name type="common">Iberian ribbed newt</name>
    <dbReference type="NCBI Taxonomy" id="8319"/>
    <lineage>
        <taxon>Eukaryota</taxon>
        <taxon>Metazoa</taxon>
        <taxon>Chordata</taxon>
        <taxon>Craniata</taxon>
        <taxon>Vertebrata</taxon>
        <taxon>Euteleostomi</taxon>
        <taxon>Amphibia</taxon>
        <taxon>Batrachia</taxon>
        <taxon>Caudata</taxon>
        <taxon>Salamandroidea</taxon>
        <taxon>Salamandridae</taxon>
        <taxon>Pleurodelinae</taxon>
        <taxon>Pleurodeles</taxon>
    </lineage>
</organism>
<dbReference type="Proteomes" id="UP001066276">
    <property type="component" value="Chromosome 3_1"/>
</dbReference>
<sequence length="100" mass="11017">MESHRVSGFQRRSRGDIRRVEPYIGEPEDQDLKAKQSVEDVEGEISRGGVPTEAVAGELEGDTVPRPSSLTKRGAEVPMTAAQSEGRSSKQVHICLIKEW</sequence>
<reference evidence="2" key="1">
    <citation type="journal article" date="2022" name="bioRxiv">
        <title>Sequencing and chromosome-scale assembly of the giantPleurodeles waltlgenome.</title>
        <authorList>
            <person name="Brown T."/>
            <person name="Elewa A."/>
            <person name="Iarovenko S."/>
            <person name="Subramanian E."/>
            <person name="Araus A.J."/>
            <person name="Petzold A."/>
            <person name="Susuki M."/>
            <person name="Suzuki K.-i.T."/>
            <person name="Hayashi T."/>
            <person name="Toyoda A."/>
            <person name="Oliveira C."/>
            <person name="Osipova E."/>
            <person name="Leigh N.D."/>
            <person name="Simon A."/>
            <person name="Yun M.H."/>
        </authorList>
    </citation>
    <scope>NUCLEOTIDE SEQUENCE</scope>
    <source>
        <strain evidence="2">20211129_DDA</strain>
        <tissue evidence="2">Liver</tissue>
    </source>
</reference>
<evidence type="ECO:0000313" key="2">
    <source>
        <dbReference type="EMBL" id="KAJ1187708.1"/>
    </source>
</evidence>
<keyword evidence="3" id="KW-1185">Reference proteome</keyword>
<protein>
    <submittedName>
        <fullName evidence="2">Uncharacterized protein</fullName>
    </submittedName>
</protein>
<proteinExistence type="predicted"/>
<gene>
    <name evidence="2" type="ORF">NDU88_004479</name>
</gene>
<accession>A0AAV7UFT5</accession>
<evidence type="ECO:0000313" key="3">
    <source>
        <dbReference type="Proteomes" id="UP001066276"/>
    </source>
</evidence>
<dbReference type="EMBL" id="JANPWB010000005">
    <property type="protein sequence ID" value="KAJ1187708.1"/>
    <property type="molecule type" value="Genomic_DNA"/>
</dbReference>